<feature type="chain" id="PRO_5045601627" evidence="1">
    <location>
        <begin position="20"/>
        <end position="141"/>
    </location>
</feature>
<evidence type="ECO:0000313" key="3">
    <source>
        <dbReference type="Proteomes" id="UP001610335"/>
    </source>
</evidence>
<keyword evidence="3" id="KW-1185">Reference proteome</keyword>
<dbReference type="EMBL" id="JBFXLS010000004">
    <property type="protein sequence ID" value="KAL2833315.1"/>
    <property type="molecule type" value="Genomic_DNA"/>
</dbReference>
<feature type="signal peptide" evidence="1">
    <location>
        <begin position="1"/>
        <end position="19"/>
    </location>
</feature>
<protein>
    <submittedName>
        <fullName evidence="2">Uncharacterized protein</fullName>
    </submittedName>
</protein>
<reference evidence="2 3" key="1">
    <citation type="submission" date="2024-07" db="EMBL/GenBank/DDBJ databases">
        <title>Section-level genome sequencing and comparative genomics of Aspergillus sections Usti and Cavernicolus.</title>
        <authorList>
            <consortium name="Lawrence Berkeley National Laboratory"/>
            <person name="Nybo J.L."/>
            <person name="Vesth T.C."/>
            <person name="Theobald S."/>
            <person name="Frisvad J.C."/>
            <person name="Larsen T.O."/>
            <person name="Kjaerboelling I."/>
            <person name="Rothschild-Mancinelli K."/>
            <person name="Lyhne E.K."/>
            <person name="Kogle M.E."/>
            <person name="Barry K."/>
            <person name="Clum A."/>
            <person name="Na H."/>
            <person name="Ledsgaard L."/>
            <person name="Lin J."/>
            <person name="Lipzen A."/>
            <person name="Kuo A."/>
            <person name="Riley R."/>
            <person name="Mondo S."/>
            <person name="LaButti K."/>
            <person name="Haridas S."/>
            <person name="Pangalinan J."/>
            <person name="Salamov A.A."/>
            <person name="Simmons B.A."/>
            <person name="Magnuson J.K."/>
            <person name="Chen J."/>
            <person name="Drula E."/>
            <person name="Henrissat B."/>
            <person name="Wiebenga A."/>
            <person name="Lubbers R.J."/>
            <person name="Gomes A.C."/>
            <person name="Makela M.R."/>
            <person name="Stajich J."/>
            <person name="Grigoriev I.V."/>
            <person name="Mortensen U.H."/>
            <person name="De vries R.P."/>
            <person name="Baker S.E."/>
            <person name="Andersen M.R."/>
        </authorList>
    </citation>
    <scope>NUCLEOTIDE SEQUENCE [LARGE SCALE GENOMIC DNA]</scope>
    <source>
        <strain evidence="2 3">CBS 600.67</strain>
    </source>
</reference>
<gene>
    <name evidence="2" type="ORF">BDW59DRAFT_156817</name>
</gene>
<name>A0ABR4IZY5_9EURO</name>
<organism evidence="2 3">
    <name type="scientific">Aspergillus cavernicola</name>
    <dbReference type="NCBI Taxonomy" id="176166"/>
    <lineage>
        <taxon>Eukaryota</taxon>
        <taxon>Fungi</taxon>
        <taxon>Dikarya</taxon>
        <taxon>Ascomycota</taxon>
        <taxon>Pezizomycotina</taxon>
        <taxon>Eurotiomycetes</taxon>
        <taxon>Eurotiomycetidae</taxon>
        <taxon>Eurotiales</taxon>
        <taxon>Aspergillaceae</taxon>
        <taxon>Aspergillus</taxon>
        <taxon>Aspergillus subgen. Nidulantes</taxon>
    </lineage>
</organism>
<dbReference type="Proteomes" id="UP001610335">
    <property type="component" value="Unassembled WGS sequence"/>
</dbReference>
<keyword evidence="1" id="KW-0732">Signal</keyword>
<evidence type="ECO:0000256" key="1">
    <source>
        <dbReference type="SAM" id="SignalP"/>
    </source>
</evidence>
<comment type="caution">
    <text evidence="2">The sequence shown here is derived from an EMBL/GenBank/DDBJ whole genome shotgun (WGS) entry which is preliminary data.</text>
</comment>
<sequence length="141" mass="15231">MHPLISFAAMLGLITISLALPPVRDTQKVNIVIQQIKDPFTTDLAIMSTETTDLLGYSCSHSLEAGAFAGLPITANVTENGVDTLSVGSQVYPIHEDPKVSGGIAYTRVYTPRGGLRDMHHTSARFSSIDAYRSRKEGNLL</sequence>
<accession>A0ABR4IZY5</accession>
<proteinExistence type="predicted"/>
<evidence type="ECO:0000313" key="2">
    <source>
        <dbReference type="EMBL" id="KAL2833315.1"/>
    </source>
</evidence>